<dbReference type="InterPro" id="IPR036291">
    <property type="entry name" value="NAD(P)-bd_dom_sf"/>
</dbReference>
<dbReference type="PRINTS" id="PR00080">
    <property type="entry name" value="SDRFAMILY"/>
</dbReference>
<dbReference type="CDD" id="cd05233">
    <property type="entry name" value="SDR_c"/>
    <property type="match status" value="1"/>
</dbReference>
<comment type="caution">
    <text evidence="3">The sequence shown here is derived from an EMBL/GenBank/DDBJ whole genome shotgun (WGS) entry which is preliminary data.</text>
</comment>
<accession>A0ABP8J9G3</accession>
<evidence type="ECO:0000313" key="4">
    <source>
        <dbReference type="Proteomes" id="UP001500635"/>
    </source>
</evidence>
<dbReference type="Gene3D" id="3.40.50.720">
    <property type="entry name" value="NAD(P)-binding Rossmann-like Domain"/>
    <property type="match status" value="1"/>
</dbReference>
<dbReference type="Proteomes" id="UP001500635">
    <property type="component" value="Unassembled WGS sequence"/>
</dbReference>
<evidence type="ECO:0000256" key="1">
    <source>
        <dbReference type="ARBA" id="ARBA00006484"/>
    </source>
</evidence>
<dbReference type="InterPro" id="IPR020904">
    <property type="entry name" value="Sc_DH/Rdtase_CS"/>
</dbReference>
<evidence type="ECO:0000313" key="3">
    <source>
        <dbReference type="EMBL" id="GAA4387320.1"/>
    </source>
</evidence>
<dbReference type="PROSITE" id="PS00061">
    <property type="entry name" value="ADH_SHORT"/>
    <property type="match status" value="1"/>
</dbReference>
<dbReference type="EMBL" id="BAABFR010000012">
    <property type="protein sequence ID" value="GAA4387320.1"/>
    <property type="molecule type" value="Genomic_DNA"/>
</dbReference>
<proteinExistence type="inferred from homology"/>
<dbReference type="InterPro" id="IPR002347">
    <property type="entry name" value="SDR_fam"/>
</dbReference>
<reference evidence="4" key="1">
    <citation type="journal article" date="2019" name="Int. J. Syst. Evol. Microbiol.">
        <title>The Global Catalogue of Microorganisms (GCM) 10K type strain sequencing project: providing services to taxonomists for standard genome sequencing and annotation.</title>
        <authorList>
            <consortium name="The Broad Institute Genomics Platform"/>
            <consortium name="The Broad Institute Genome Sequencing Center for Infectious Disease"/>
            <person name="Wu L."/>
            <person name="Ma J."/>
        </authorList>
    </citation>
    <scope>NUCLEOTIDE SEQUENCE [LARGE SCALE GENOMIC DNA]</scope>
    <source>
        <strain evidence="4">JCM 17688</strain>
    </source>
</reference>
<comment type="similarity">
    <text evidence="1">Belongs to the short-chain dehydrogenases/reductases (SDR) family.</text>
</comment>
<evidence type="ECO:0000256" key="2">
    <source>
        <dbReference type="ARBA" id="ARBA00023002"/>
    </source>
</evidence>
<dbReference type="SUPFAM" id="SSF51735">
    <property type="entry name" value="NAD(P)-binding Rossmann-fold domains"/>
    <property type="match status" value="1"/>
</dbReference>
<protein>
    <submittedName>
        <fullName evidence="3">Glucose 1-dehydrogenase</fullName>
    </submittedName>
</protein>
<keyword evidence="2" id="KW-0560">Oxidoreductase</keyword>
<dbReference type="PRINTS" id="PR00081">
    <property type="entry name" value="GDHRDH"/>
</dbReference>
<organism evidence="3 4">
    <name type="scientific">Tsukamurella soli</name>
    <dbReference type="NCBI Taxonomy" id="644556"/>
    <lineage>
        <taxon>Bacteria</taxon>
        <taxon>Bacillati</taxon>
        <taxon>Actinomycetota</taxon>
        <taxon>Actinomycetes</taxon>
        <taxon>Mycobacteriales</taxon>
        <taxon>Tsukamurellaceae</taxon>
        <taxon>Tsukamurella</taxon>
    </lineage>
</organism>
<sequence>MTMLGSTNGLSGRTAIVTGAAGGIGSAIARALAREGVTVVGLDAAHAVTEVLAKMGGVGLCGDLTHPAVSRSAVDEAIARTGRLDIVVNAAGIQRRTAAVDIADHDFQRLIDVNLSAAYRLIRQAVPALATTRGSVVNIASLSADRAVPGIVPYGATKSALVQLGKGLAAELGPQGIRVNAVAPGYIETPMTADVLGQDEFRSRALSRIPLQRFADGDDVADVVTFLVSDAARYVTGVVLPVDGGYSIT</sequence>
<dbReference type="PANTHER" id="PTHR43639">
    <property type="entry name" value="OXIDOREDUCTASE, SHORT-CHAIN DEHYDROGENASE/REDUCTASE FAMILY (AFU_ORTHOLOGUE AFUA_5G02870)"/>
    <property type="match status" value="1"/>
</dbReference>
<gene>
    <name evidence="3" type="ORF">GCM10023147_11570</name>
</gene>
<dbReference type="Pfam" id="PF13561">
    <property type="entry name" value="adh_short_C2"/>
    <property type="match status" value="1"/>
</dbReference>
<name>A0ABP8J9G3_9ACTN</name>
<dbReference type="PANTHER" id="PTHR43639:SF1">
    <property type="entry name" value="SHORT-CHAIN DEHYDROGENASE_REDUCTASE FAMILY PROTEIN"/>
    <property type="match status" value="1"/>
</dbReference>
<dbReference type="NCBIfam" id="NF005559">
    <property type="entry name" value="PRK07231.1"/>
    <property type="match status" value="1"/>
</dbReference>
<keyword evidence="4" id="KW-1185">Reference proteome</keyword>